<keyword evidence="6" id="KW-0645">Protease</keyword>
<keyword evidence="13" id="KW-0961">Cell wall biogenesis/degradation</keyword>
<accession>A0A7I8DD64</accession>
<dbReference type="AlphaFoldDB" id="A0A7I8DD64"/>
<dbReference type="Pfam" id="PF00905">
    <property type="entry name" value="Transpeptidase"/>
    <property type="match status" value="1"/>
</dbReference>
<dbReference type="GO" id="GO:0008658">
    <property type="term" value="F:penicillin binding"/>
    <property type="evidence" value="ECO:0007669"/>
    <property type="project" value="InterPro"/>
</dbReference>
<dbReference type="Proteomes" id="UP000593802">
    <property type="component" value="Chromosome"/>
</dbReference>
<comment type="subcellular location">
    <subcellularLocation>
        <location evidence="2">Cell membrane</location>
    </subcellularLocation>
    <subcellularLocation>
        <location evidence="1">Membrane</location>
        <topology evidence="1">Single-pass membrane protein</topology>
    </subcellularLocation>
</comment>
<keyword evidence="4" id="KW-1003">Cell membrane</keyword>
<dbReference type="Pfam" id="PF03717">
    <property type="entry name" value="PBP_dimer"/>
    <property type="match status" value="1"/>
</dbReference>
<gene>
    <name evidence="17" type="primary">mrdA_2</name>
    <name evidence="17" type="ORF">skT53_30390</name>
</gene>
<dbReference type="GO" id="GO:0005886">
    <property type="term" value="C:plasma membrane"/>
    <property type="evidence" value="ECO:0007669"/>
    <property type="project" value="UniProtKB-SubCell"/>
</dbReference>
<dbReference type="RefSeq" id="WP_200758696.1">
    <property type="nucleotide sequence ID" value="NZ_AP023366.1"/>
</dbReference>
<reference evidence="17 18" key="1">
    <citation type="submission" date="2020-08" db="EMBL/GenBank/DDBJ databases">
        <title>Complete Genome Sequence of Effusibacillus dendaii Strain skT53, Isolated from Farmland soil.</title>
        <authorList>
            <person name="Konishi T."/>
            <person name="Kawasaki H."/>
        </authorList>
    </citation>
    <scope>NUCLEOTIDE SEQUENCE [LARGE SCALE GENOMIC DNA]</scope>
    <source>
        <strain evidence="18">skT53</strain>
    </source>
</reference>
<dbReference type="GO" id="GO:0071972">
    <property type="term" value="F:peptidoglycan L,D-transpeptidase activity"/>
    <property type="evidence" value="ECO:0007669"/>
    <property type="project" value="TreeGrafter"/>
</dbReference>
<keyword evidence="7 14" id="KW-0812">Transmembrane</keyword>
<dbReference type="InterPro" id="IPR001460">
    <property type="entry name" value="PCN-bd_Tpept"/>
</dbReference>
<evidence type="ECO:0000259" key="15">
    <source>
        <dbReference type="Pfam" id="PF00905"/>
    </source>
</evidence>
<evidence type="ECO:0000256" key="1">
    <source>
        <dbReference type="ARBA" id="ARBA00004167"/>
    </source>
</evidence>
<dbReference type="InterPro" id="IPR017790">
    <property type="entry name" value="Penicillin-binding_protein_2"/>
</dbReference>
<dbReference type="KEGG" id="eff:skT53_30390"/>
<evidence type="ECO:0000256" key="3">
    <source>
        <dbReference type="ARBA" id="ARBA00007171"/>
    </source>
</evidence>
<protein>
    <submittedName>
        <fullName evidence="17">Penicillin-binding protein 2</fullName>
    </submittedName>
</protein>
<feature type="transmembrane region" description="Helical" evidence="14">
    <location>
        <begin position="12"/>
        <end position="33"/>
    </location>
</feature>
<evidence type="ECO:0000256" key="14">
    <source>
        <dbReference type="SAM" id="Phobius"/>
    </source>
</evidence>
<name>A0A7I8DD64_9BACL</name>
<feature type="domain" description="Penicillin-binding protein transpeptidase" evidence="15">
    <location>
        <begin position="292"/>
        <end position="622"/>
    </location>
</feature>
<evidence type="ECO:0000256" key="12">
    <source>
        <dbReference type="ARBA" id="ARBA00023136"/>
    </source>
</evidence>
<evidence type="ECO:0000256" key="11">
    <source>
        <dbReference type="ARBA" id="ARBA00022989"/>
    </source>
</evidence>
<evidence type="ECO:0000313" key="18">
    <source>
        <dbReference type="Proteomes" id="UP000593802"/>
    </source>
</evidence>
<dbReference type="GO" id="GO:0071555">
    <property type="term" value="P:cell wall organization"/>
    <property type="evidence" value="ECO:0007669"/>
    <property type="project" value="UniProtKB-KW"/>
</dbReference>
<comment type="similarity">
    <text evidence="3">Belongs to the transpeptidase family.</text>
</comment>
<dbReference type="InterPro" id="IPR050515">
    <property type="entry name" value="Beta-lactam/transpept"/>
</dbReference>
<keyword evidence="12 14" id="KW-0472">Membrane</keyword>
<evidence type="ECO:0000256" key="4">
    <source>
        <dbReference type="ARBA" id="ARBA00022475"/>
    </source>
</evidence>
<keyword evidence="18" id="KW-1185">Reference proteome</keyword>
<evidence type="ECO:0000256" key="13">
    <source>
        <dbReference type="ARBA" id="ARBA00023316"/>
    </source>
</evidence>
<evidence type="ECO:0000313" key="17">
    <source>
        <dbReference type="EMBL" id="BCJ88054.1"/>
    </source>
</evidence>
<dbReference type="PANTHER" id="PTHR30627:SF2">
    <property type="entry name" value="PEPTIDOGLYCAN D,D-TRANSPEPTIDASE MRDA"/>
    <property type="match status" value="1"/>
</dbReference>
<evidence type="ECO:0000256" key="2">
    <source>
        <dbReference type="ARBA" id="ARBA00004236"/>
    </source>
</evidence>
<dbReference type="GO" id="GO:0009002">
    <property type="term" value="F:serine-type D-Ala-D-Ala carboxypeptidase activity"/>
    <property type="evidence" value="ECO:0007669"/>
    <property type="project" value="InterPro"/>
</dbReference>
<evidence type="ECO:0000256" key="7">
    <source>
        <dbReference type="ARBA" id="ARBA00022692"/>
    </source>
</evidence>
<dbReference type="InterPro" id="IPR005311">
    <property type="entry name" value="PBP_dimer"/>
</dbReference>
<keyword evidence="11 14" id="KW-1133">Transmembrane helix</keyword>
<dbReference type="GO" id="GO:0008360">
    <property type="term" value="P:regulation of cell shape"/>
    <property type="evidence" value="ECO:0007669"/>
    <property type="project" value="UniProtKB-KW"/>
</dbReference>
<dbReference type="GO" id="GO:0006508">
    <property type="term" value="P:proteolysis"/>
    <property type="evidence" value="ECO:0007669"/>
    <property type="project" value="UniProtKB-KW"/>
</dbReference>
<evidence type="ECO:0000256" key="5">
    <source>
        <dbReference type="ARBA" id="ARBA00022519"/>
    </source>
</evidence>
<dbReference type="Gene3D" id="3.90.1310.10">
    <property type="entry name" value="Penicillin-binding protein 2a (Domain 2)"/>
    <property type="match status" value="1"/>
</dbReference>
<dbReference type="GO" id="GO:0009252">
    <property type="term" value="P:peptidoglycan biosynthetic process"/>
    <property type="evidence" value="ECO:0007669"/>
    <property type="project" value="UniProtKB-KW"/>
</dbReference>
<dbReference type="InterPro" id="IPR036138">
    <property type="entry name" value="PBP_dimer_sf"/>
</dbReference>
<evidence type="ECO:0000256" key="6">
    <source>
        <dbReference type="ARBA" id="ARBA00022670"/>
    </source>
</evidence>
<dbReference type="Gene3D" id="3.40.710.10">
    <property type="entry name" value="DD-peptidase/beta-lactamase superfamily"/>
    <property type="match status" value="1"/>
</dbReference>
<dbReference type="InterPro" id="IPR012338">
    <property type="entry name" value="Beta-lactam/transpept-like"/>
</dbReference>
<keyword evidence="10" id="KW-0573">Peptidoglycan synthesis</keyword>
<sequence>MEAENQPQSGSRLQFLFLILFLALVILLLRLSFIQLGKGAEYQQLAEENRYAQQVLPAPRGRFIDRNGEVLVANKPSFTIQYTDPYTIHEKEKAQQNIETVAEKLVPLLKDPTEKENLSKEQIISIMKGEKDNLPRSAPRKIKQSATDQQVARIREHLNELPGIAVIPEAIRDYRLKTFASNVIGYLHSIRPEKWPEYRDKGYQMSDLVGSDGLEQQYEQYLKGVDGATRVEVNINGDRVDKNADYIEKKPIPGNDVILTIDKKLQQATEQALAERVTALQKEGGGRVQNAAAVAMDPNTGEVLAMASYPPYDPNDWVDGVMTNEEYARYSPGAINRAVYPFAPGSTVKMLTTMIGLREGVIKPDEKILCTGGLDLSGYYALDWLPQGHGWINGKEAIAGSCNVYMYTVGKRLGKHDLLAQYGVKSWMEKYDYPAFEKFKKYQNEFGLGVETGIDLPYEWVGQYNYQPEVTTNMPFLAIGQNVTFTPIQLAQYVSTIANGGKRMQPFLAKEIVDPNGNVIKKTEPKVLNQVTFSQDLLNYVKDGMWQVTHEPYGTASYMFKNKPYNVAGKTGTAQTGVAENYWFVGYAPYDNPKIAIAVVVPDGRIGAHSYEMAGPIAETMLDTYFNVPPKSKP</sequence>
<dbReference type="SUPFAM" id="SSF56601">
    <property type="entry name" value="beta-lactamase/transpeptidase-like"/>
    <property type="match status" value="1"/>
</dbReference>
<keyword evidence="8" id="KW-0378">Hydrolase</keyword>
<dbReference type="EMBL" id="AP023366">
    <property type="protein sequence ID" value="BCJ88054.1"/>
    <property type="molecule type" value="Genomic_DNA"/>
</dbReference>
<evidence type="ECO:0000256" key="9">
    <source>
        <dbReference type="ARBA" id="ARBA00022960"/>
    </source>
</evidence>
<dbReference type="PANTHER" id="PTHR30627">
    <property type="entry name" value="PEPTIDOGLYCAN D,D-TRANSPEPTIDASE"/>
    <property type="match status" value="1"/>
</dbReference>
<dbReference type="NCBIfam" id="TIGR03423">
    <property type="entry name" value="pbp2_mrdA"/>
    <property type="match status" value="1"/>
</dbReference>
<organism evidence="17 18">
    <name type="scientific">Effusibacillus dendaii</name>
    <dbReference type="NCBI Taxonomy" id="2743772"/>
    <lineage>
        <taxon>Bacteria</taxon>
        <taxon>Bacillati</taxon>
        <taxon>Bacillota</taxon>
        <taxon>Bacilli</taxon>
        <taxon>Bacillales</taxon>
        <taxon>Alicyclobacillaceae</taxon>
        <taxon>Effusibacillus</taxon>
    </lineage>
</organism>
<evidence type="ECO:0000256" key="8">
    <source>
        <dbReference type="ARBA" id="ARBA00022801"/>
    </source>
</evidence>
<evidence type="ECO:0000256" key="10">
    <source>
        <dbReference type="ARBA" id="ARBA00022984"/>
    </source>
</evidence>
<evidence type="ECO:0000259" key="16">
    <source>
        <dbReference type="Pfam" id="PF03717"/>
    </source>
</evidence>
<keyword evidence="9" id="KW-0133">Cell shape</keyword>
<proteinExistence type="inferred from homology"/>
<dbReference type="SUPFAM" id="SSF56519">
    <property type="entry name" value="Penicillin binding protein dimerisation domain"/>
    <property type="match status" value="1"/>
</dbReference>
<feature type="domain" description="Penicillin-binding protein dimerisation" evidence="16">
    <location>
        <begin position="56"/>
        <end position="241"/>
    </location>
</feature>
<keyword evidence="5" id="KW-0997">Cell inner membrane</keyword>